<comment type="caution">
    <text evidence="1">The sequence shown here is derived from an EMBL/GenBank/DDBJ whole genome shotgun (WGS) entry which is preliminary data.</text>
</comment>
<keyword evidence="2" id="KW-1185">Reference proteome</keyword>
<protein>
    <submittedName>
        <fullName evidence="1">Uncharacterized protein</fullName>
    </submittedName>
</protein>
<proteinExistence type="predicted"/>
<gene>
    <name evidence="1" type="ORF">TorRG33x02_253280</name>
</gene>
<evidence type="ECO:0000313" key="1">
    <source>
        <dbReference type="EMBL" id="PON71907.1"/>
    </source>
</evidence>
<dbReference type="OrthoDB" id="10481200at2759"/>
<dbReference type="EMBL" id="JXTC01000274">
    <property type="protein sequence ID" value="PON71907.1"/>
    <property type="molecule type" value="Genomic_DNA"/>
</dbReference>
<accession>A0A2P5DF61</accession>
<evidence type="ECO:0000313" key="2">
    <source>
        <dbReference type="Proteomes" id="UP000237000"/>
    </source>
</evidence>
<dbReference type="Proteomes" id="UP000237000">
    <property type="component" value="Unassembled WGS sequence"/>
</dbReference>
<dbReference type="InParanoid" id="A0A2P5DF61"/>
<sequence length="53" mass="6774">MKCLHCYNRNISVHDRIFLHDDIYMTIWKVKHMPHKQYSLVWKLYCFFHLKYE</sequence>
<name>A0A2P5DF61_TREOI</name>
<organism evidence="1 2">
    <name type="scientific">Trema orientale</name>
    <name type="common">Charcoal tree</name>
    <name type="synonym">Celtis orientalis</name>
    <dbReference type="NCBI Taxonomy" id="63057"/>
    <lineage>
        <taxon>Eukaryota</taxon>
        <taxon>Viridiplantae</taxon>
        <taxon>Streptophyta</taxon>
        <taxon>Embryophyta</taxon>
        <taxon>Tracheophyta</taxon>
        <taxon>Spermatophyta</taxon>
        <taxon>Magnoliopsida</taxon>
        <taxon>eudicotyledons</taxon>
        <taxon>Gunneridae</taxon>
        <taxon>Pentapetalae</taxon>
        <taxon>rosids</taxon>
        <taxon>fabids</taxon>
        <taxon>Rosales</taxon>
        <taxon>Cannabaceae</taxon>
        <taxon>Trema</taxon>
    </lineage>
</organism>
<reference evidence="2" key="1">
    <citation type="submission" date="2016-06" db="EMBL/GenBank/DDBJ databases">
        <title>Parallel loss of symbiosis genes in relatives of nitrogen-fixing non-legume Parasponia.</title>
        <authorList>
            <person name="Van Velzen R."/>
            <person name="Holmer R."/>
            <person name="Bu F."/>
            <person name="Rutten L."/>
            <person name="Van Zeijl A."/>
            <person name="Liu W."/>
            <person name="Santuari L."/>
            <person name="Cao Q."/>
            <person name="Sharma T."/>
            <person name="Shen D."/>
            <person name="Roswanjaya Y."/>
            <person name="Wardhani T."/>
            <person name="Kalhor M.S."/>
            <person name="Jansen J."/>
            <person name="Van den Hoogen J."/>
            <person name="Gungor B."/>
            <person name="Hartog M."/>
            <person name="Hontelez J."/>
            <person name="Verver J."/>
            <person name="Yang W.-C."/>
            <person name="Schijlen E."/>
            <person name="Repin R."/>
            <person name="Schilthuizen M."/>
            <person name="Schranz E."/>
            <person name="Heidstra R."/>
            <person name="Miyata K."/>
            <person name="Fedorova E."/>
            <person name="Kohlen W."/>
            <person name="Bisseling T."/>
            <person name="Smit S."/>
            <person name="Geurts R."/>
        </authorList>
    </citation>
    <scope>NUCLEOTIDE SEQUENCE [LARGE SCALE GENOMIC DNA]</scope>
    <source>
        <strain evidence="2">cv. RG33-2</strain>
    </source>
</reference>
<dbReference type="AlphaFoldDB" id="A0A2P5DF61"/>